<dbReference type="InParanoid" id="B3M102"/>
<evidence type="ECO:0000256" key="6">
    <source>
        <dbReference type="PIRNR" id="PIRNR017233"/>
    </source>
</evidence>
<evidence type="ECO:0000256" key="5">
    <source>
        <dbReference type="ARBA" id="ARBA00029535"/>
    </source>
</evidence>
<comment type="similarity">
    <text evidence="2 6">Belongs to the ELP1/IKA1 family.</text>
</comment>
<evidence type="ECO:0000259" key="9">
    <source>
        <dbReference type="Pfam" id="PF23797"/>
    </source>
</evidence>
<keyword evidence="6" id="KW-0539">Nucleus</keyword>
<dbReference type="UniPathway" id="UPA00988"/>
<evidence type="ECO:0000313" key="13">
    <source>
        <dbReference type="EMBL" id="EDV43231.1"/>
    </source>
</evidence>
<feature type="compositionally biased region" description="Low complexity" evidence="7">
    <location>
        <begin position="1096"/>
        <end position="1113"/>
    </location>
</feature>
<feature type="domain" description="ELP1 alpha-solenoid" evidence="11">
    <location>
        <begin position="653"/>
        <end position="854"/>
    </location>
</feature>
<dbReference type="InterPro" id="IPR056165">
    <property type="entry name" value="Beta-prop_ELP1_2nd"/>
</dbReference>
<dbReference type="PANTHER" id="PTHR12747:SF0">
    <property type="entry name" value="ELONGATOR COMPLEX PROTEIN 1"/>
    <property type="match status" value="1"/>
</dbReference>
<dbReference type="Gene3D" id="2.130.10.10">
    <property type="entry name" value="YVTN repeat-like/Quinoprotein amine dehydrogenase"/>
    <property type="match status" value="1"/>
</dbReference>
<dbReference type="KEGG" id="dan:6501162"/>
<keyword evidence="14" id="KW-1185">Reference proteome</keyword>
<accession>B3M102</accession>
<dbReference type="Pfam" id="PF04762">
    <property type="entry name" value="Beta-prop_ELP1_1st"/>
    <property type="match status" value="1"/>
</dbReference>
<dbReference type="EMBL" id="CH902617">
    <property type="protein sequence ID" value="EDV43231.1"/>
    <property type="molecule type" value="Genomic_DNA"/>
</dbReference>
<dbReference type="GeneID" id="6501162"/>
<feature type="domain" description="ELP1 first N-terminal beta-propeller" evidence="8">
    <location>
        <begin position="1"/>
        <end position="335"/>
    </location>
</feature>
<keyword evidence="3 6" id="KW-0963">Cytoplasm</keyword>
<dbReference type="InterPro" id="IPR056169">
    <property type="entry name" value="HB_ELP1"/>
</dbReference>
<dbReference type="FunCoup" id="B3M102">
    <property type="interactions" value="1842"/>
</dbReference>
<evidence type="ECO:0000259" key="8">
    <source>
        <dbReference type="Pfam" id="PF04762"/>
    </source>
</evidence>
<dbReference type="Pfam" id="PF23936">
    <property type="entry name" value="HB_ELP1"/>
    <property type="match status" value="1"/>
</dbReference>
<feature type="domain" description="ELP1 TPR" evidence="10">
    <location>
        <begin position="861"/>
        <end position="1016"/>
    </location>
</feature>
<dbReference type="GO" id="GO:0005634">
    <property type="term" value="C:nucleus"/>
    <property type="evidence" value="ECO:0007669"/>
    <property type="project" value="UniProtKB-SubCell"/>
</dbReference>
<organism evidence="13 14">
    <name type="scientific">Drosophila ananassae</name>
    <name type="common">Fruit fly</name>
    <dbReference type="NCBI Taxonomy" id="7217"/>
    <lineage>
        <taxon>Eukaryota</taxon>
        <taxon>Metazoa</taxon>
        <taxon>Ecdysozoa</taxon>
        <taxon>Arthropoda</taxon>
        <taxon>Hexapoda</taxon>
        <taxon>Insecta</taxon>
        <taxon>Pterygota</taxon>
        <taxon>Neoptera</taxon>
        <taxon>Endopterygota</taxon>
        <taxon>Diptera</taxon>
        <taxon>Brachycera</taxon>
        <taxon>Muscomorpha</taxon>
        <taxon>Ephydroidea</taxon>
        <taxon>Drosophilidae</taxon>
        <taxon>Drosophila</taxon>
        <taxon>Sophophora</taxon>
    </lineage>
</organism>
<dbReference type="OMA" id="WRESLYC"/>
<dbReference type="InterPro" id="IPR006849">
    <property type="entry name" value="Elp1"/>
</dbReference>
<dbReference type="AlphaFoldDB" id="B3M102"/>
<dbReference type="PhylomeDB" id="B3M102"/>
<evidence type="ECO:0000256" key="3">
    <source>
        <dbReference type="ARBA" id="ARBA00022490"/>
    </source>
</evidence>
<dbReference type="GO" id="GO:0005829">
    <property type="term" value="C:cytosol"/>
    <property type="evidence" value="ECO:0007669"/>
    <property type="project" value="TreeGrafter"/>
</dbReference>
<feature type="compositionally biased region" description="Basic residues" evidence="7">
    <location>
        <begin position="1114"/>
        <end position="1123"/>
    </location>
</feature>
<sequence length="1263" mass="142626">MRNLKLQYCKELDTDVAEARQLLLQPEFNGEASDTVFIVTDSQLYSSDARSKVIADLPDIVGAEFLQLDNVICLASGAGEVLLVNPETGATTEGTYCDVGIERMAWSPNQEVVAFVTRTHNVVLMTSTFDVIAEQPLDAELSEDQQFVNVGWGKKETQFHGSEGKQAAKQAGGDQGASQDWELLNKDIQIAWRGDGALFVVSFVAAQVGRTFKVYDIDGKLQHTAEKSANLQEALAWRPAGNWIALPQRFPNKSTIALFEKNGLRHREIVLPFDLQEEPVVQLRWSEDSDILAIRTAAKDEERVYLYTIGNYHWYLKQVLTFGPEDPLALLQWDTRMGAEHTLHILRKSGKHLVYRWAFAIDRLKNSGIVGVIDGKRLLLTDFSKVVVPPPMSQRVLQLEENVNAISWNDGCLCVYTSDRKLHFYDPIRQLVGKEPQAFQLGPDAELSKLPLANLTYFNCDYLIATHSSGDSTTLLLINKEPDEDEVNEQGVPCYKLQSSLRINGLVNALAVGEFDKFYVQTVKNGHSYEIDLTTFNTFKVERTHVQLTQPADQIEWFYLNSESTGGLITLRSQQLLHIDGQRIAEDVTSFCVVGNYLAYTQLNALHFVRLRDRRQMASRNIERGGKLVTAVAKEARVVLQLPRGNLEAICPRVLALELVGDLLKRKEYLAAMEMLRKQRINLNIICDHNVKQFVATVDVFLRQIKNSQWLCLFLSELQNEDYSKGMYSSNYEVGKQSYPEDYRVENKIEYLCRLLGERMELATDPSDIERFRLPLITAHVKLGHMEQALQLIWREKQSDAALADQMLKYLLYLVDVNDLYNVALGTYDFGLVLFVAQKSQKDPKEFLPYLNELKALPVDYRKFRIDDHLKKYASALSHLADCGEEHYEEALEFIKKHELYTAGLKCYKGQEDFHRSICVAYADHLRANARLENASLMYERGGQLQQALLSAKHTLDWQRVLVLAKKLNEPLDQVALSLVGPLQQQGRHLEAYELVKEHGGDRQKQLEVLLEGHLYGRAIYEAGLQDESLLSEKIAPALLGFGAQLQTSLQADLQLFLDYKQRLLDIRQKQAASGGAENDADMDIEEADLLSDTTSLHSSRFSGTSRGTGKTFRSSKNRRKHERKLLSLKPGNPFEDIALIDALHNHVTKIAQQQQPVRDTCKALLQITGSATSSSTTSTIDGDSLAASLQLEFKTLLKAVEAALDEIWIPELVGSGAAAQHLTGPNVDYLALQKEQRYALISPLKRFKPQLNLIDWQHEILQ</sequence>
<dbReference type="CTD" id="8518"/>
<dbReference type="eggNOG" id="KOG1920">
    <property type="taxonomic scope" value="Eukaryota"/>
</dbReference>
<dbReference type="GO" id="GO:0002926">
    <property type="term" value="P:tRNA wobble base 5-methoxycarbonylmethyl-2-thiouridinylation"/>
    <property type="evidence" value="ECO:0007669"/>
    <property type="project" value="TreeGrafter"/>
</dbReference>
<comment type="function">
    <text evidence="6">Component of the elongator complex which is required for multiple tRNA modifications, including mcm5U (5-methoxycarbonylmethyl uridine), mcm5s2U (5-methoxycarbonylmethyl-2-thiouridine), and ncm5U (5-carbamoylmethyl uridine). The elongator complex catalyzes formation of carboxymethyluridine in the wobble base at position 34 in tRNAs.</text>
</comment>
<dbReference type="InterPro" id="IPR056164">
    <property type="entry name" value="Beta-prop_ELP1_1st"/>
</dbReference>
<evidence type="ECO:0000259" key="12">
    <source>
        <dbReference type="Pfam" id="PF23936"/>
    </source>
</evidence>
<dbReference type="Pfam" id="PF23925">
    <property type="entry name" value="A-sol_ELP1"/>
    <property type="match status" value="1"/>
</dbReference>
<dbReference type="OrthoDB" id="40048at2759"/>
<dbReference type="InterPro" id="IPR056167">
    <property type="entry name" value="A-sol_ELP1"/>
</dbReference>
<comment type="pathway">
    <text evidence="1">tRNA modification; 5-methoxycarbonylmethyl-2-thiouridine-tRNA biosynthesis.</text>
</comment>
<evidence type="ECO:0000256" key="1">
    <source>
        <dbReference type="ARBA" id="ARBA00005043"/>
    </source>
</evidence>
<evidence type="ECO:0000259" key="11">
    <source>
        <dbReference type="Pfam" id="PF23925"/>
    </source>
</evidence>
<protein>
    <recommendedName>
        <fullName evidence="5 6">Elongator complex protein 1</fullName>
    </recommendedName>
</protein>
<feature type="domain" description="ELP1 N-terminal second beta-propeller" evidence="9">
    <location>
        <begin position="372"/>
        <end position="629"/>
    </location>
</feature>
<keyword evidence="4" id="KW-0819">tRNA processing</keyword>
<dbReference type="STRING" id="7217.B3M102"/>
<evidence type="ECO:0000256" key="4">
    <source>
        <dbReference type="ARBA" id="ARBA00022694"/>
    </source>
</evidence>
<dbReference type="Pfam" id="PF23797">
    <property type="entry name" value="Beta-prop_ELP1_2nd"/>
    <property type="match status" value="1"/>
</dbReference>
<dbReference type="PANTHER" id="PTHR12747">
    <property type="entry name" value="ELONGATOR COMPLEX PROTEIN 1"/>
    <property type="match status" value="1"/>
</dbReference>
<dbReference type="InterPro" id="IPR056166">
    <property type="entry name" value="TPR_ELP1"/>
</dbReference>
<name>B3M102_DROAN</name>
<dbReference type="PIRSF" id="PIRSF017233">
    <property type="entry name" value="IKAP"/>
    <property type="match status" value="1"/>
</dbReference>
<dbReference type="SUPFAM" id="SSF82171">
    <property type="entry name" value="DPP6 N-terminal domain-like"/>
    <property type="match status" value="1"/>
</dbReference>
<dbReference type="GO" id="GO:0033588">
    <property type="term" value="C:elongator holoenzyme complex"/>
    <property type="evidence" value="ECO:0007669"/>
    <property type="project" value="InterPro"/>
</dbReference>
<feature type="region of interest" description="Disordered" evidence="7">
    <location>
        <begin position="1096"/>
        <end position="1123"/>
    </location>
</feature>
<dbReference type="Proteomes" id="UP000007801">
    <property type="component" value="Unassembled WGS sequence"/>
</dbReference>
<dbReference type="InterPro" id="IPR015943">
    <property type="entry name" value="WD40/YVTN_repeat-like_dom_sf"/>
</dbReference>
<evidence type="ECO:0000256" key="7">
    <source>
        <dbReference type="SAM" id="MobiDB-lite"/>
    </source>
</evidence>
<comment type="subcellular location">
    <subcellularLocation>
        <location evidence="6">Cytoplasm</location>
    </subcellularLocation>
    <subcellularLocation>
        <location evidence="6">Nucleus</location>
    </subcellularLocation>
</comment>
<evidence type="ECO:0000313" key="14">
    <source>
        <dbReference type="Proteomes" id="UP000007801"/>
    </source>
</evidence>
<feature type="domain" description="ELP1 three-helical bundle" evidence="12">
    <location>
        <begin position="1033"/>
        <end position="1208"/>
    </location>
</feature>
<dbReference type="Pfam" id="PF23878">
    <property type="entry name" value="TPR_ELP1"/>
    <property type="match status" value="1"/>
</dbReference>
<reference evidence="13 14" key="1">
    <citation type="journal article" date="2007" name="Nature">
        <title>Evolution of genes and genomes on the Drosophila phylogeny.</title>
        <authorList>
            <consortium name="Drosophila 12 Genomes Consortium"/>
            <person name="Clark A.G."/>
            <person name="Eisen M.B."/>
            <person name="Smith D.R."/>
            <person name="Bergman C.M."/>
            <person name="Oliver B."/>
            <person name="Markow T.A."/>
            <person name="Kaufman T.C."/>
            <person name="Kellis M."/>
            <person name="Gelbart W."/>
            <person name="Iyer V.N."/>
            <person name="Pollard D.A."/>
            <person name="Sackton T.B."/>
            <person name="Larracuente A.M."/>
            <person name="Singh N.D."/>
            <person name="Abad J.P."/>
            <person name="Abt D.N."/>
            <person name="Adryan B."/>
            <person name="Aguade M."/>
            <person name="Akashi H."/>
            <person name="Anderson W.W."/>
            <person name="Aquadro C.F."/>
            <person name="Ardell D.H."/>
            <person name="Arguello R."/>
            <person name="Artieri C.G."/>
            <person name="Barbash D.A."/>
            <person name="Barker D."/>
            <person name="Barsanti P."/>
            <person name="Batterham P."/>
            <person name="Batzoglou S."/>
            <person name="Begun D."/>
            <person name="Bhutkar A."/>
            <person name="Blanco E."/>
            <person name="Bosak S.A."/>
            <person name="Bradley R.K."/>
            <person name="Brand A.D."/>
            <person name="Brent M.R."/>
            <person name="Brooks A.N."/>
            <person name="Brown R.H."/>
            <person name="Butlin R.K."/>
            <person name="Caggese C."/>
            <person name="Calvi B.R."/>
            <person name="Bernardo de Carvalho A."/>
            <person name="Caspi A."/>
            <person name="Castrezana S."/>
            <person name="Celniker S.E."/>
            <person name="Chang J.L."/>
            <person name="Chapple C."/>
            <person name="Chatterji S."/>
            <person name="Chinwalla A."/>
            <person name="Civetta A."/>
            <person name="Clifton S.W."/>
            <person name="Comeron J.M."/>
            <person name="Costello J.C."/>
            <person name="Coyne J.A."/>
            <person name="Daub J."/>
            <person name="David R.G."/>
            <person name="Delcher A.L."/>
            <person name="Delehaunty K."/>
            <person name="Do C.B."/>
            <person name="Ebling H."/>
            <person name="Edwards K."/>
            <person name="Eickbush T."/>
            <person name="Evans J.D."/>
            <person name="Filipski A."/>
            <person name="Findeiss S."/>
            <person name="Freyhult E."/>
            <person name="Fulton L."/>
            <person name="Fulton R."/>
            <person name="Garcia A.C."/>
            <person name="Gardiner A."/>
            <person name="Garfield D.A."/>
            <person name="Garvin B.E."/>
            <person name="Gibson G."/>
            <person name="Gilbert D."/>
            <person name="Gnerre S."/>
            <person name="Godfrey J."/>
            <person name="Good R."/>
            <person name="Gotea V."/>
            <person name="Gravely B."/>
            <person name="Greenberg A.J."/>
            <person name="Griffiths-Jones S."/>
            <person name="Gross S."/>
            <person name="Guigo R."/>
            <person name="Gustafson E.A."/>
            <person name="Haerty W."/>
            <person name="Hahn M.W."/>
            <person name="Halligan D.L."/>
            <person name="Halpern A.L."/>
            <person name="Halter G.M."/>
            <person name="Han M.V."/>
            <person name="Heger A."/>
            <person name="Hillier L."/>
            <person name="Hinrichs A.S."/>
            <person name="Holmes I."/>
            <person name="Hoskins R.A."/>
            <person name="Hubisz M.J."/>
            <person name="Hultmark D."/>
            <person name="Huntley M.A."/>
            <person name="Jaffe D.B."/>
            <person name="Jagadeeshan S."/>
            <person name="Jeck W.R."/>
            <person name="Johnson J."/>
            <person name="Jones C.D."/>
            <person name="Jordan W.C."/>
            <person name="Karpen G.H."/>
            <person name="Kataoka E."/>
            <person name="Keightley P.D."/>
            <person name="Kheradpour P."/>
            <person name="Kirkness E.F."/>
            <person name="Koerich L.B."/>
            <person name="Kristiansen K."/>
            <person name="Kudrna D."/>
            <person name="Kulathinal R.J."/>
            <person name="Kumar S."/>
            <person name="Kwok R."/>
            <person name="Lander E."/>
            <person name="Langley C.H."/>
            <person name="Lapoint R."/>
            <person name="Lazzaro B.P."/>
            <person name="Lee S.J."/>
            <person name="Levesque L."/>
            <person name="Li R."/>
            <person name="Lin C.F."/>
            <person name="Lin M.F."/>
            <person name="Lindblad-Toh K."/>
            <person name="Llopart A."/>
            <person name="Long M."/>
            <person name="Low L."/>
            <person name="Lozovsky E."/>
            <person name="Lu J."/>
            <person name="Luo M."/>
            <person name="Machado C.A."/>
            <person name="Makalowski W."/>
            <person name="Marzo M."/>
            <person name="Matsuda M."/>
            <person name="Matzkin L."/>
            <person name="McAllister B."/>
            <person name="McBride C.S."/>
            <person name="McKernan B."/>
            <person name="McKernan K."/>
            <person name="Mendez-Lago M."/>
            <person name="Minx P."/>
            <person name="Mollenhauer M.U."/>
            <person name="Montooth K."/>
            <person name="Mount S.M."/>
            <person name="Mu X."/>
            <person name="Myers E."/>
            <person name="Negre B."/>
            <person name="Newfeld S."/>
            <person name="Nielsen R."/>
            <person name="Noor M.A."/>
            <person name="O'Grady P."/>
            <person name="Pachter L."/>
            <person name="Papaceit M."/>
            <person name="Parisi M.J."/>
            <person name="Parisi M."/>
            <person name="Parts L."/>
            <person name="Pedersen J.S."/>
            <person name="Pesole G."/>
            <person name="Phillippy A.M."/>
            <person name="Ponting C.P."/>
            <person name="Pop M."/>
            <person name="Porcelli D."/>
            <person name="Powell J.R."/>
            <person name="Prohaska S."/>
            <person name="Pruitt K."/>
            <person name="Puig M."/>
            <person name="Quesneville H."/>
            <person name="Ram K.R."/>
            <person name="Rand D."/>
            <person name="Rasmussen M.D."/>
            <person name="Reed L.K."/>
            <person name="Reenan R."/>
            <person name="Reily A."/>
            <person name="Remington K.A."/>
            <person name="Rieger T.T."/>
            <person name="Ritchie M.G."/>
            <person name="Robin C."/>
            <person name="Rogers Y.H."/>
            <person name="Rohde C."/>
            <person name="Rozas J."/>
            <person name="Rubenfield M.J."/>
            <person name="Ruiz A."/>
            <person name="Russo S."/>
            <person name="Salzberg S.L."/>
            <person name="Sanchez-Gracia A."/>
            <person name="Saranga D.J."/>
            <person name="Sato H."/>
            <person name="Schaeffer S.W."/>
            <person name="Schatz M.C."/>
            <person name="Schlenke T."/>
            <person name="Schwartz R."/>
            <person name="Segarra C."/>
            <person name="Singh R.S."/>
            <person name="Sirot L."/>
            <person name="Sirota M."/>
            <person name="Sisneros N.B."/>
            <person name="Smith C.D."/>
            <person name="Smith T.F."/>
            <person name="Spieth J."/>
            <person name="Stage D.E."/>
            <person name="Stark A."/>
            <person name="Stephan W."/>
            <person name="Strausberg R.L."/>
            <person name="Strempel S."/>
            <person name="Sturgill D."/>
            <person name="Sutton G."/>
            <person name="Sutton G.G."/>
            <person name="Tao W."/>
            <person name="Teichmann S."/>
            <person name="Tobari Y.N."/>
            <person name="Tomimura Y."/>
            <person name="Tsolas J.M."/>
            <person name="Valente V.L."/>
            <person name="Venter E."/>
            <person name="Venter J.C."/>
            <person name="Vicario S."/>
            <person name="Vieira F.G."/>
            <person name="Vilella A.J."/>
            <person name="Villasante A."/>
            <person name="Walenz B."/>
            <person name="Wang J."/>
            <person name="Wasserman M."/>
            <person name="Watts T."/>
            <person name="Wilson D."/>
            <person name="Wilson R.K."/>
            <person name="Wing R.A."/>
            <person name="Wolfner M.F."/>
            <person name="Wong A."/>
            <person name="Wong G.K."/>
            <person name="Wu C.I."/>
            <person name="Wu G."/>
            <person name="Yamamoto D."/>
            <person name="Yang H.P."/>
            <person name="Yang S.P."/>
            <person name="Yorke J.A."/>
            <person name="Yoshida K."/>
            <person name="Zdobnov E."/>
            <person name="Zhang P."/>
            <person name="Zhang Y."/>
            <person name="Zimin A.V."/>
            <person name="Baldwin J."/>
            <person name="Abdouelleil A."/>
            <person name="Abdulkadir J."/>
            <person name="Abebe A."/>
            <person name="Abera B."/>
            <person name="Abreu J."/>
            <person name="Acer S.C."/>
            <person name="Aftuck L."/>
            <person name="Alexander A."/>
            <person name="An P."/>
            <person name="Anderson E."/>
            <person name="Anderson S."/>
            <person name="Arachi H."/>
            <person name="Azer M."/>
            <person name="Bachantsang P."/>
            <person name="Barry A."/>
            <person name="Bayul T."/>
            <person name="Berlin A."/>
            <person name="Bessette D."/>
            <person name="Bloom T."/>
            <person name="Blye J."/>
            <person name="Boguslavskiy L."/>
            <person name="Bonnet C."/>
            <person name="Boukhgalter B."/>
            <person name="Bourzgui I."/>
            <person name="Brown A."/>
            <person name="Cahill P."/>
            <person name="Channer S."/>
            <person name="Cheshatsang Y."/>
            <person name="Chuda L."/>
            <person name="Citroen M."/>
            <person name="Collymore A."/>
            <person name="Cooke P."/>
            <person name="Costello M."/>
            <person name="D'Aco K."/>
            <person name="Daza R."/>
            <person name="De Haan G."/>
            <person name="DeGray S."/>
            <person name="DeMaso C."/>
            <person name="Dhargay N."/>
            <person name="Dooley K."/>
            <person name="Dooley E."/>
            <person name="Doricent M."/>
            <person name="Dorje P."/>
            <person name="Dorjee K."/>
            <person name="Dupes A."/>
            <person name="Elong R."/>
            <person name="Falk J."/>
            <person name="Farina A."/>
            <person name="Faro S."/>
            <person name="Ferguson D."/>
            <person name="Fisher S."/>
            <person name="Foley C.D."/>
            <person name="Franke A."/>
            <person name="Friedrich D."/>
            <person name="Gadbois L."/>
            <person name="Gearin G."/>
            <person name="Gearin C.R."/>
            <person name="Giannoukos G."/>
            <person name="Goode T."/>
            <person name="Graham J."/>
            <person name="Grandbois E."/>
            <person name="Grewal S."/>
            <person name="Gyaltsen K."/>
            <person name="Hafez N."/>
            <person name="Hagos B."/>
            <person name="Hall J."/>
            <person name="Henson C."/>
            <person name="Hollinger A."/>
            <person name="Honan T."/>
            <person name="Huard M.D."/>
            <person name="Hughes L."/>
            <person name="Hurhula B."/>
            <person name="Husby M.E."/>
            <person name="Kamat A."/>
            <person name="Kanga B."/>
            <person name="Kashin S."/>
            <person name="Khazanovich D."/>
            <person name="Kisner P."/>
            <person name="Lance K."/>
            <person name="Lara M."/>
            <person name="Lee W."/>
            <person name="Lennon N."/>
            <person name="Letendre F."/>
            <person name="LeVine R."/>
            <person name="Lipovsky A."/>
            <person name="Liu X."/>
            <person name="Liu J."/>
            <person name="Liu S."/>
            <person name="Lokyitsang T."/>
            <person name="Lokyitsang Y."/>
            <person name="Lubonja R."/>
            <person name="Lui A."/>
            <person name="MacDonald P."/>
            <person name="Magnisalis V."/>
            <person name="Maru K."/>
            <person name="Matthews C."/>
            <person name="McCusker W."/>
            <person name="McDonough S."/>
            <person name="Mehta T."/>
            <person name="Meldrim J."/>
            <person name="Meneus L."/>
            <person name="Mihai O."/>
            <person name="Mihalev A."/>
            <person name="Mihova T."/>
            <person name="Mittelman R."/>
            <person name="Mlenga V."/>
            <person name="Montmayeur A."/>
            <person name="Mulrain L."/>
            <person name="Navidi A."/>
            <person name="Naylor J."/>
            <person name="Negash T."/>
            <person name="Nguyen T."/>
            <person name="Nguyen N."/>
            <person name="Nicol R."/>
            <person name="Norbu C."/>
            <person name="Norbu N."/>
            <person name="Novod N."/>
            <person name="O'Neill B."/>
            <person name="Osman S."/>
            <person name="Markiewicz E."/>
            <person name="Oyono O.L."/>
            <person name="Patti C."/>
            <person name="Phunkhang P."/>
            <person name="Pierre F."/>
            <person name="Priest M."/>
            <person name="Raghuraman S."/>
            <person name="Rege F."/>
            <person name="Reyes R."/>
            <person name="Rise C."/>
            <person name="Rogov P."/>
            <person name="Ross K."/>
            <person name="Ryan E."/>
            <person name="Settipalli S."/>
            <person name="Shea T."/>
            <person name="Sherpa N."/>
            <person name="Shi L."/>
            <person name="Shih D."/>
            <person name="Sparrow T."/>
            <person name="Spaulding J."/>
            <person name="Stalker J."/>
            <person name="Stange-Thomann N."/>
            <person name="Stavropoulos S."/>
            <person name="Stone C."/>
            <person name="Strader C."/>
            <person name="Tesfaye S."/>
            <person name="Thomson T."/>
            <person name="Thoulutsang Y."/>
            <person name="Thoulutsang D."/>
            <person name="Topham K."/>
            <person name="Topping I."/>
            <person name="Tsamla T."/>
            <person name="Vassiliev H."/>
            <person name="Vo A."/>
            <person name="Wangchuk T."/>
            <person name="Wangdi T."/>
            <person name="Weiand M."/>
            <person name="Wilkinson J."/>
            <person name="Wilson A."/>
            <person name="Yadav S."/>
            <person name="Young G."/>
            <person name="Yu Q."/>
            <person name="Zembek L."/>
            <person name="Zhong D."/>
            <person name="Zimmer A."/>
            <person name="Zwirko Z."/>
            <person name="Jaffe D.B."/>
            <person name="Alvarez P."/>
            <person name="Brockman W."/>
            <person name="Butler J."/>
            <person name="Chin C."/>
            <person name="Gnerre S."/>
            <person name="Grabherr M."/>
            <person name="Kleber M."/>
            <person name="Mauceli E."/>
            <person name="MacCallum I."/>
        </authorList>
    </citation>
    <scope>NUCLEOTIDE SEQUENCE [LARGE SCALE GENOMIC DNA]</scope>
    <source>
        <strain evidence="14">Tucson 14024-0371.13</strain>
    </source>
</reference>
<dbReference type="GO" id="GO:0000049">
    <property type="term" value="F:tRNA binding"/>
    <property type="evidence" value="ECO:0007669"/>
    <property type="project" value="TreeGrafter"/>
</dbReference>
<dbReference type="HOGENOM" id="CLU_001477_1_1_1"/>
<evidence type="ECO:0000259" key="10">
    <source>
        <dbReference type="Pfam" id="PF23878"/>
    </source>
</evidence>
<proteinExistence type="inferred from homology"/>
<gene>
    <name evidence="13" type="primary">Dana\GF18387</name>
    <name evidence="13" type="synonym">dana_GLEANR_19644</name>
    <name evidence="13" type="ORF">GF18387</name>
</gene>
<evidence type="ECO:0000256" key="2">
    <source>
        <dbReference type="ARBA" id="ARBA00006086"/>
    </source>
</evidence>